<dbReference type="InParanoid" id="E1ZNM2"/>
<evidence type="ECO:0000256" key="2">
    <source>
        <dbReference type="ARBA" id="ARBA00023043"/>
    </source>
</evidence>
<sequence length="118" mass="12284">LGRTALHRAAQAGNEACVRALLAAGASLEAFDWWDHTPLAFASAEGHADCVAVLLEHGARATHPCLHLAATSAAGEGSLATIRHLVKAGADVSAKDENRRTARQLALANDRTEAAELL</sequence>
<evidence type="ECO:0000313" key="5">
    <source>
        <dbReference type="Proteomes" id="UP000008141"/>
    </source>
</evidence>
<organism evidence="5">
    <name type="scientific">Chlorella variabilis</name>
    <name type="common">Green alga</name>
    <dbReference type="NCBI Taxonomy" id="554065"/>
    <lineage>
        <taxon>Eukaryota</taxon>
        <taxon>Viridiplantae</taxon>
        <taxon>Chlorophyta</taxon>
        <taxon>core chlorophytes</taxon>
        <taxon>Trebouxiophyceae</taxon>
        <taxon>Chlorellales</taxon>
        <taxon>Chlorellaceae</taxon>
        <taxon>Chlorella clade</taxon>
        <taxon>Chlorella</taxon>
    </lineage>
</organism>
<evidence type="ECO:0000256" key="3">
    <source>
        <dbReference type="PROSITE-ProRule" id="PRU00023"/>
    </source>
</evidence>
<evidence type="ECO:0000256" key="1">
    <source>
        <dbReference type="ARBA" id="ARBA00022737"/>
    </source>
</evidence>
<dbReference type="AlphaFoldDB" id="E1ZNM2"/>
<dbReference type="SUPFAM" id="SSF48403">
    <property type="entry name" value="Ankyrin repeat"/>
    <property type="match status" value="1"/>
</dbReference>
<dbReference type="PRINTS" id="PR01415">
    <property type="entry name" value="ANKYRIN"/>
</dbReference>
<dbReference type="EMBL" id="GL433855">
    <property type="protein sequence ID" value="EFN52630.1"/>
    <property type="molecule type" value="Genomic_DNA"/>
</dbReference>
<feature type="repeat" description="ANK" evidence="3">
    <location>
        <begin position="1"/>
        <end position="33"/>
    </location>
</feature>
<gene>
    <name evidence="4" type="ORF">CHLNCDRAFT_14335</name>
</gene>
<dbReference type="KEGG" id="cvr:CHLNCDRAFT_14335"/>
<proteinExistence type="predicted"/>
<accession>E1ZNM2</accession>
<dbReference type="PANTHER" id="PTHR24198:SF165">
    <property type="entry name" value="ANKYRIN REPEAT-CONTAINING PROTEIN-RELATED"/>
    <property type="match status" value="1"/>
</dbReference>
<reference evidence="4 5" key="1">
    <citation type="journal article" date="2010" name="Plant Cell">
        <title>The Chlorella variabilis NC64A genome reveals adaptation to photosymbiosis, coevolution with viruses, and cryptic sex.</title>
        <authorList>
            <person name="Blanc G."/>
            <person name="Duncan G."/>
            <person name="Agarkova I."/>
            <person name="Borodovsky M."/>
            <person name="Gurnon J."/>
            <person name="Kuo A."/>
            <person name="Lindquist E."/>
            <person name="Lucas S."/>
            <person name="Pangilinan J."/>
            <person name="Polle J."/>
            <person name="Salamov A."/>
            <person name="Terry A."/>
            <person name="Yamada T."/>
            <person name="Dunigan D.D."/>
            <person name="Grigoriev I.V."/>
            <person name="Claverie J.M."/>
            <person name="Van Etten J.L."/>
        </authorList>
    </citation>
    <scope>NUCLEOTIDE SEQUENCE [LARGE SCALE GENOMIC DNA]</scope>
    <source>
        <strain evidence="4 5">NC64A</strain>
    </source>
</reference>
<dbReference type="InterPro" id="IPR002110">
    <property type="entry name" value="Ankyrin_rpt"/>
</dbReference>
<feature type="non-terminal residue" evidence="4">
    <location>
        <position position="118"/>
    </location>
</feature>
<feature type="non-terminal residue" evidence="4">
    <location>
        <position position="1"/>
    </location>
</feature>
<keyword evidence="5" id="KW-1185">Reference proteome</keyword>
<dbReference type="RefSeq" id="XP_005844732.1">
    <property type="nucleotide sequence ID" value="XM_005844670.1"/>
</dbReference>
<dbReference type="Pfam" id="PF00023">
    <property type="entry name" value="Ank"/>
    <property type="match status" value="1"/>
</dbReference>
<dbReference type="Gene3D" id="1.25.40.20">
    <property type="entry name" value="Ankyrin repeat-containing domain"/>
    <property type="match status" value="2"/>
</dbReference>
<protein>
    <submittedName>
        <fullName evidence="4">Uncharacterized protein</fullName>
    </submittedName>
</protein>
<dbReference type="GeneID" id="17352037"/>
<dbReference type="SMART" id="SM00248">
    <property type="entry name" value="ANK"/>
    <property type="match status" value="3"/>
</dbReference>
<dbReference type="PROSITE" id="PS50088">
    <property type="entry name" value="ANK_REPEAT"/>
    <property type="match status" value="2"/>
</dbReference>
<dbReference type="InterPro" id="IPR036770">
    <property type="entry name" value="Ankyrin_rpt-contain_sf"/>
</dbReference>
<dbReference type="Pfam" id="PF12796">
    <property type="entry name" value="Ank_2"/>
    <property type="match status" value="1"/>
</dbReference>
<keyword evidence="1" id="KW-0677">Repeat</keyword>
<feature type="repeat" description="ANK" evidence="3">
    <location>
        <begin position="66"/>
        <end position="97"/>
    </location>
</feature>
<dbReference type="Proteomes" id="UP000008141">
    <property type="component" value="Unassembled WGS sequence"/>
</dbReference>
<keyword evidence="2 3" id="KW-0040">ANK repeat</keyword>
<name>E1ZNM2_CHLVA</name>
<dbReference type="PROSITE" id="PS50297">
    <property type="entry name" value="ANK_REP_REGION"/>
    <property type="match status" value="1"/>
</dbReference>
<evidence type="ECO:0000313" key="4">
    <source>
        <dbReference type="EMBL" id="EFN52630.1"/>
    </source>
</evidence>
<dbReference type="PANTHER" id="PTHR24198">
    <property type="entry name" value="ANKYRIN REPEAT AND PROTEIN KINASE DOMAIN-CONTAINING PROTEIN"/>
    <property type="match status" value="1"/>
</dbReference>
<dbReference type="OrthoDB" id="544051at2759"/>
<dbReference type="STRING" id="554065.E1ZNM2"/>